<dbReference type="AlphaFoldDB" id="I0YZN7"/>
<dbReference type="RefSeq" id="XP_005648400.1">
    <property type="nucleotide sequence ID" value="XM_005648343.1"/>
</dbReference>
<name>I0YZN7_COCSC</name>
<protein>
    <submittedName>
        <fullName evidence="2">Uncharacterized protein</fullName>
    </submittedName>
</protein>
<gene>
    <name evidence="2" type="ORF">COCSUDRAFT_62387</name>
</gene>
<evidence type="ECO:0000256" key="1">
    <source>
        <dbReference type="SAM" id="MobiDB-lite"/>
    </source>
</evidence>
<dbReference type="KEGG" id="csl:COCSUDRAFT_62387"/>
<reference evidence="2 3" key="1">
    <citation type="journal article" date="2012" name="Genome Biol.">
        <title>The genome of the polar eukaryotic microalga coccomyxa subellipsoidea reveals traits of cold adaptation.</title>
        <authorList>
            <person name="Blanc G."/>
            <person name="Agarkova I."/>
            <person name="Grimwood J."/>
            <person name="Kuo A."/>
            <person name="Brueggeman A."/>
            <person name="Dunigan D."/>
            <person name="Gurnon J."/>
            <person name="Ladunga I."/>
            <person name="Lindquist E."/>
            <person name="Lucas S."/>
            <person name="Pangilinan J."/>
            <person name="Proschold T."/>
            <person name="Salamov A."/>
            <person name="Schmutz J."/>
            <person name="Weeks D."/>
            <person name="Yamada T."/>
            <person name="Claverie J.M."/>
            <person name="Grigoriev I."/>
            <person name="Van Etten J."/>
            <person name="Lomsadze A."/>
            <person name="Borodovsky M."/>
        </authorList>
    </citation>
    <scope>NUCLEOTIDE SEQUENCE [LARGE SCALE GENOMIC DNA]</scope>
    <source>
        <strain evidence="2 3">C-169</strain>
    </source>
</reference>
<evidence type="ECO:0000313" key="2">
    <source>
        <dbReference type="EMBL" id="EIE23856.1"/>
    </source>
</evidence>
<dbReference type="Proteomes" id="UP000007264">
    <property type="component" value="Unassembled WGS sequence"/>
</dbReference>
<organism evidence="2 3">
    <name type="scientific">Coccomyxa subellipsoidea (strain C-169)</name>
    <name type="common">Green microalga</name>
    <dbReference type="NCBI Taxonomy" id="574566"/>
    <lineage>
        <taxon>Eukaryota</taxon>
        <taxon>Viridiplantae</taxon>
        <taxon>Chlorophyta</taxon>
        <taxon>core chlorophytes</taxon>
        <taxon>Trebouxiophyceae</taxon>
        <taxon>Trebouxiophyceae incertae sedis</taxon>
        <taxon>Coccomyxaceae</taxon>
        <taxon>Coccomyxa</taxon>
        <taxon>Coccomyxa subellipsoidea</taxon>
    </lineage>
</organism>
<feature type="region of interest" description="Disordered" evidence="1">
    <location>
        <begin position="44"/>
        <end position="65"/>
    </location>
</feature>
<sequence length="382" mass="43335">MEIVEAIDTLRAAMLALSKLNQAVWEEVGAICTNHQSVLVQKHDPSSQHRAGMHRVEKTGGSATRPKTGALLVESSINIKELALELSELEPEGKTTTGCSPFQLLIRRRKARVAKKKELERELGVLEENEKEKSMCGILAEVRARLGEIPEHMRWALNEVYLGSWHGKRWYLPNTSCYTRFIDKQGWHMPEKAINIVVWRLHRCMRLLYTIHFTFKEGFRDLTRCLPEPGRSGPCPEANPTEHLAKFQLIVRDLAARSKCSFSQKVRLTAVGVRLTALGARADGSRRIEELLSLFPDKDWTAPGPPPVRWCTSCPNTHELFLFPDTPAGYLAQMRWFSFHFLIEDLVETFEKLHLSLDVMSQLLPGAPLLGSIKDERPKAIV</sequence>
<proteinExistence type="predicted"/>
<comment type="caution">
    <text evidence="2">The sequence shown here is derived from an EMBL/GenBank/DDBJ whole genome shotgun (WGS) entry which is preliminary data.</text>
</comment>
<evidence type="ECO:0000313" key="3">
    <source>
        <dbReference type="Proteomes" id="UP000007264"/>
    </source>
</evidence>
<accession>I0YZN7</accession>
<dbReference type="OrthoDB" id="10444760at2759"/>
<dbReference type="GeneID" id="17041854"/>
<dbReference type="EMBL" id="AGSI01000006">
    <property type="protein sequence ID" value="EIE23856.1"/>
    <property type="molecule type" value="Genomic_DNA"/>
</dbReference>
<keyword evidence="3" id="KW-1185">Reference proteome</keyword>